<gene>
    <name evidence="3" type="ORF">FBFR_01980</name>
</gene>
<keyword evidence="4" id="KW-1185">Reference proteome</keyword>
<dbReference type="AlphaFoldDB" id="A0A167ZLW1"/>
<protein>
    <submittedName>
        <fullName evidence="3">Uncharacterized protein</fullName>
    </submittedName>
</protein>
<dbReference type="OrthoDB" id="2680225at2"/>
<dbReference type="STRING" id="249352.SAMN05444395_11170"/>
<reference evidence="3 4" key="1">
    <citation type="submission" date="2016-03" db="EMBL/GenBank/DDBJ databases">
        <title>Draft genome sequence of Flavobacterium fryxellicola DSM 16209.</title>
        <authorList>
            <person name="Shin S.-K."/>
            <person name="Yi H."/>
        </authorList>
    </citation>
    <scope>NUCLEOTIDE SEQUENCE [LARGE SCALE GENOMIC DNA]</scope>
    <source>
        <strain evidence="3 4">DSM 16209</strain>
    </source>
</reference>
<dbReference type="EMBL" id="LVJE01000003">
    <property type="protein sequence ID" value="OAB30590.1"/>
    <property type="molecule type" value="Genomic_DNA"/>
</dbReference>
<dbReference type="Pfam" id="PF26115">
    <property type="entry name" value="PDDEXK_GAPS4"/>
    <property type="match status" value="1"/>
</dbReference>
<comment type="caution">
    <text evidence="3">The sequence shown here is derived from an EMBL/GenBank/DDBJ whole genome shotgun (WGS) entry which is preliminary data.</text>
</comment>
<dbReference type="Pfam" id="PF26110">
    <property type="entry name" value="GAPS4b_N"/>
    <property type="match status" value="1"/>
</dbReference>
<sequence length="893" mass="103308">MGGNAGIRGYLIQTIICILDALDSDNKWSEVTLEPLDESEKVDIRWVYSDKVKVCQVKSSQNIIRLTDAKKWSNELITNSPNIEEYELIVVGHPEEKLLKSDSIGKVKISKVQSLNTDNLIDIASTKIDAYYEKHGRTKMSSKVREILVKTLAMHFGTNSITGKEVTREDFDKQLLDWISAIERQIETNPFAVLASPAANESKPFNIRIAEKILELIGWTNFNENIALKIYNDKTEEDDEFKVDFFGDFESKLKSNTDDAILVTSIHDLTYPLSSKKEIQHYHYSSEKIFDDLQLKNKIPFKRNSSTEYHNILFWLTTENSEVNQDFIHHAKDNYRKDWLNEEMYYYLVDNNKAVFLISSIVTAKNYREDLTVKFLYPITEANQSPGQIGKRGTKLPAQFINSSILPIIKESSNKISILIFCSDSFSEDSLKKLIWLTIRLTSGLGNEYLLYFSDYDEIENKNIVAEVIRSFDDEILEDKIQVQKYDRIDAEALDGVLATSNSLVKNENFDELKTQTQLKSKHLNEAFVNILPYGDIIKPFLKTDAITANDMKIFLAKKGIFVKSADRSKLISLMSVLLFSPKELEDFKTLIDVKDRPVNTINEIFQIKQNESLESVFKRIRPNFDNVTENLNTKLLDTPVFKPNPSNPNEYILDVRTERKDPTSQVSVNTLWGRIEIICTKENDTLVVNRVNTVSREDKVIAKRVMKSVESEFKQADFIKDETIKIMFKSFKDNIDRVNFLLSFTNITSSTIFKEPEIKSIKFKFDDVEDIPEAFKDKKDKDLITYFSGRNLSGINEISEDDFKKVLLLEEIYITYKYDHYNLKNGFYSVKYNFSDALKNKPEKDGVFKSEPNLYMSSQVKKLANIDLFKRELSKEIERIKLEKLKQFNIIE</sequence>
<proteinExistence type="predicted"/>
<dbReference type="InterPro" id="IPR058955">
    <property type="entry name" value="GAPS4b_N"/>
</dbReference>
<dbReference type="InterPro" id="IPR058873">
    <property type="entry name" value="PDDEXK_GAPS4"/>
</dbReference>
<dbReference type="Proteomes" id="UP000077164">
    <property type="component" value="Unassembled WGS sequence"/>
</dbReference>
<evidence type="ECO:0000313" key="4">
    <source>
        <dbReference type="Proteomes" id="UP000077164"/>
    </source>
</evidence>
<feature type="domain" description="GAPS4b N-terminal" evidence="1">
    <location>
        <begin position="536"/>
        <end position="597"/>
    </location>
</feature>
<evidence type="ECO:0000259" key="1">
    <source>
        <dbReference type="Pfam" id="PF26110"/>
    </source>
</evidence>
<evidence type="ECO:0000259" key="2">
    <source>
        <dbReference type="Pfam" id="PF26115"/>
    </source>
</evidence>
<dbReference type="RefSeq" id="WP_066076267.1">
    <property type="nucleotide sequence ID" value="NZ_FRDK01000011.1"/>
</dbReference>
<feature type="domain" description="GAPS4 PD-(D/E)XK nuclease" evidence="2">
    <location>
        <begin position="209"/>
        <end position="353"/>
    </location>
</feature>
<organism evidence="3 4">
    <name type="scientific">Flavobacterium fryxellicola</name>
    <dbReference type="NCBI Taxonomy" id="249352"/>
    <lineage>
        <taxon>Bacteria</taxon>
        <taxon>Pseudomonadati</taxon>
        <taxon>Bacteroidota</taxon>
        <taxon>Flavobacteriia</taxon>
        <taxon>Flavobacteriales</taxon>
        <taxon>Flavobacteriaceae</taxon>
        <taxon>Flavobacterium</taxon>
    </lineage>
</organism>
<evidence type="ECO:0000313" key="3">
    <source>
        <dbReference type="EMBL" id="OAB30590.1"/>
    </source>
</evidence>
<name>A0A167ZLW1_9FLAO</name>
<accession>A0A167ZLW1</accession>